<dbReference type="CDD" id="cd00093">
    <property type="entry name" value="HTH_XRE"/>
    <property type="match status" value="1"/>
</dbReference>
<reference evidence="3 4" key="1">
    <citation type="submission" date="2016-10" db="EMBL/GenBank/DDBJ databases">
        <authorList>
            <person name="de Groot N.N."/>
        </authorList>
    </citation>
    <scope>NUCLEOTIDE SEQUENCE [LARGE SCALE GENOMIC DNA]</scope>
    <source>
        <strain evidence="3 4">DSM 29439</strain>
    </source>
</reference>
<dbReference type="GO" id="GO:0003677">
    <property type="term" value="F:DNA binding"/>
    <property type="evidence" value="ECO:0007669"/>
    <property type="project" value="UniProtKB-KW"/>
</dbReference>
<dbReference type="Proteomes" id="UP000199650">
    <property type="component" value="Unassembled WGS sequence"/>
</dbReference>
<dbReference type="Pfam" id="PF01381">
    <property type="entry name" value="HTH_3"/>
    <property type="match status" value="1"/>
</dbReference>
<gene>
    <name evidence="3" type="ORF">SAMN05444851_2282</name>
</gene>
<proteinExistence type="predicted"/>
<dbReference type="Gene3D" id="1.10.260.40">
    <property type="entry name" value="lambda repressor-like DNA-binding domains"/>
    <property type="match status" value="1"/>
</dbReference>
<keyword evidence="1" id="KW-0238">DNA-binding</keyword>
<evidence type="ECO:0000313" key="4">
    <source>
        <dbReference type="Proteomes" id="UP000199650"/>
    </source>
</evidence>
<feature type="domain" description="HTH cro/C1-type" evidence="2">
    <location>
        <begin position="22"/>
        <end position="76"/>
    </location>
</feature>
<accession>A0A1I0Q734</accession>
<dbReference type="SUPFAM" id="SSF47413">
    <property type="entry name" value="lambda repressor-like DNA-binding domains"/>
    <property type="match status" value="1"/>
</dbReference>
<name>A0A1I0Q734_9RHOB</name>
<dbReference type="PANTHER" id="PTHR46558">
    <property type="entry name" value="TRACRIPTIONAL REGULATORY PROTEIN-RELATED-RELATED"/>
    <property type="match status" value="1"/>
</dbReference>
<protein>
    <submittedName>
        <fullName evidence="3">Transcriptional regulator, XRE family</fullName>
    </submittedName>
</protein>
<evidence type="ECO:0000256" key="1">
    <source>
        <dbReference type="ARBA" id="ARBA00023125"/>
    </source>
</evidence>
<keyword evidence="4" id="KW-1185">Reference proteome</keyword>
<dbReference type="AlphaFoldDB" id="A0A1I0Q734"/>
<dbReference type="SMART" id="SM00530">
    <property type="entry name" value="HTH_XRE"/>
    <property type="match status" value="1"/>
</dbReference>
<organism evidence="3 4">
    <name type="scientific">Aliiroseovarius sediminilitoris</name>
    <dbReference type="NCBI Taxonomy" id="1173584"/>
    <lineage>
        <taxon>Bacteria</taxon>
        <taxon>Pseudomonadati</taxon>
        <taxon>Pseudomonadota</taxon>
        <taxon>Alphaproteobacteria</taxon>
        <taxon>Rhodobacterales</taxon>
        <taxon>Paracoccaceae</taxon>
        <taxon>Aliiroseovarius</taxon>
    </lineage>
</organism>
<dbReference type="PANTHER" id="PTHR46558:SF13">
    <property type="entry name" value="HTH-TYPE TRANSCRIPTIONAL REGULATOR IMMR"/>
    <property type="match status" value="1"/>
</dbReference>
<dbReference type="PROSITE" id="PS50943">
    <property type="entry name" value="HTH_CROC1"/>
    <property type="match status" value="1"/>
</dbReference>
<dbReference type="STRING" id="1173584.SAMN05444851_2282"/>
<dbReference type="OrthoDB" id="5659783at2"/>
<dbReference type="InterPro" id="IPR001387">
    <property type="entry name" value="Cro/C1-type_HTH"/>
</dbReference>
<evidence type="ECO:0000259" key="2">
    <source>
        <dbReference type="PROSITE" id="PS50943"/>
    </source>
</evidence>
<dbReference type="InterPro" id="IPR010982">
    <property type="entry name" value="Lambda_DNA-bd_dom_sf"/>
</dbReference>
<sequence length="134" mass="15001">MDDIAQDENWFSEEAATFGDRLAGAREAVGLSQDDLARRIGVKLKTLRGWEDDLNEPRANKLQMLSGLLNVSLRWLLTGEGEGVAEPVVSLDDLPEVRDLLLEIRDIKSQMARSADQLGRLEKRMRKRLEGAAV</sequence>
<dbReference type="EMBL" id="FOJB01000001">
    <property type="protein sequence ID" value="SEW22614.1"/>
    <property type="molecule type" value="Genomic_DNA"/>
</dbReference>
<evidence type="ECO:0000313" key="3">
    <source>
        <dbReference type="EMBL" id="SEW22614.1"/>
    </source>
</evidence>